<protein>
    <submittedName>
        <fullName evidence="11">Mitochondrial import receptor subunit TOM40</fullName>
    </submittedName>
</protein>
<dbReference type="FunCoup" id="A0A1Z5KSU7">
    <property type="interactions" value="86"/>
</dbReference>
<evidence type="ECO:0000256" key="10">
    <source>
        <dbReference type="SAM" id="MobiDB-lite"/>
    </source>
</evidence>
<evidence type="ECO:0000256" key="8">
    <source>
        <dbReference type="ARBA" id="ARBA00023128"/>
    </source>
</evidence>
<dbReference type="GO" id="GO:0030150">
    <property type="term" value="P:protein import into mitochondrial matrix"/>
    <property type="evidence" value="ECO:0007669"/>
    <property type="project" value="InterPro"/>
</dbReference>
<keyword evidence="6" id="KW-1000">Mitochondrion outer membrane</keyword>
<dbReference type="OrthoDB" id="19656at2759"/>
<accession>A0A1Z5KSU7</accession>
<comment type="similarity">
    <text evidence="2">Belongs to the Tom40 family.</text>
</comment>
<dbReference type="SUPFAM" id="SSF101447">
    <property type="entry name" value="Formin homology 2 domain (FH2 domain)"/>
    <property type="match status" value="1"/>
</dbReference>
<name>A0A1Z5KSU7_FISSO</name>
<feature type="compositionally biased region" description="Pro residues" evidence="10">
    <location>
        <begin position="31"/>
        <end position="48"/>
    </location>
</feature>
<dbReference type="AlphaFoldDB" id="A0A1Z5KSU7"/>
<dbReference type="Pfam" id="PF01459">
    <property type="entry name" value="Porin_3"/>
    <property type="match status" value="1"/>
</dbReference>
<dbReference type="CDD" id="cd07305">
    <property type="entry name" value="Porin3_Tom40"/>
    <property type="match status" value="1"/>
</dbReference>
<keyword evidence="4" id="KW-1134">Transmembrane beta strand</keyword>
<dbReference type="InParanoid" id="A0A1Z5KSU7"/>
<comment type="subcellular location">
    <subcellularLocation>
        <location evidence="1">Mitochondrion outer membrane</location>
        <topology evidence="1">Multi-pass membrane protein</topology>
    </subcellularLocation>
</comment>
<dbReference type="InterPro" id="IPR027246">
    <property type="entry name" value="Porin_Euk/Tom40"/>
</dbReference>
<organism evidence="11 12">
    <name type="scientific">Fistulifera solaris</name>
    <name type="common">Oleaginous diatom</name>
    <dbReference type="NCBI Taxonomy" id="1519565"/>
    <lineage>
        <taxon>Eukaryota</taxon>
        <taxon>Sar</taxon>
        <taxon>Stramenopiles</taxon>
        <taxon>Ochrophyta</taxon>
        <taxon>Bacillariophyta</taxon>
        <taxon>Bacillariophyceae</taxon>
        <taxon>Bacillariophycidae</taxon>
        <taxon>Naviculales</taxon>
        <taxon>Naviculaceae</taxon>
        <taxon>Fistulifera</taxon>
    </lineage>
</organism>
<keyword evidence="12" id="KW-1185">Reference proteome</keyword>
<evidence type="ECO:0000256" key="2">
    <source>
        <dbReference type="ARBA" id="ARBA00010510"/>
    </source>
</evidence>
<dbReference type="Gene3D" id="2.40.160.10">
    <property type="entry name" value="Porin"/>
    <property type="match status" value="1"/>
</dbReference>
<sequence>MGTSQSKTPTVPGSFIHSKLLATSTTRCEDTPPPPPPPGEAPPPPPPKDSIAEAAATTTLYSNPGPYEMAAMDGKRLVQLDTFDGFRCDINKQLSPYMAVVHSFLLGTTSLPDRTSTYSFVTQVADEQGILMTRVDPGRKSVDGRVHRAVLGGLAMAKLQLGLSPDGQQDQALAELDFGGLTWTGNLKYGSMAGAIVYGCNYLQSITPQLQMGGEGMYIAANQSLISNYTLKYTIPASTGEETSALPAVSKGPERKGSSMMCVNYNTAQNALSLNYKRVVTPNRVTLGAELQCSPLTLESQVLLGAEFKLHRSRFAICVDGGLRTQSILEAKLGVAPGSPTLNFSADVDHLNDAMRFGYGITIEG</sequence>
<dbReference type="GO" id="GO:0005741">
    <property type="term" value="C:mitochondrial outer membrane"/>
    <property type="evidence" value="ECO:0007669"/>
    <property type="project" value="UniProtKB-SubCell"/>
</dbReference>
<evidence type="ECO:0000256" key="5">
    <source>
        <dbReference type="ARBA" id="ARBA00022692"/>
    </source>
</evidence>
<keyword evidence="11" id="KW-0675">Receptor</keyword>
<keyword evidence="9" id="KW-0472">Membrane</keyword>
<evidence type="ECO:0000256" key="9">
    <source>
        <dbReference type="ARBA" id="ARBA00023136"/>
    </source>
</evidence>
<dbReference type="InterPro" id="IPR037930">
    <property type="entry name" value="Tom40"/>
</dbReference>
<keyword evidence="3" id="KW-0813">Transport</keyword>
<evidence type="ECO:0000256" key="6">
    <source>
        <dbReference type="ARBA" id="ARBA00022787"/>
    </source>
</evidence>
<proteinExistence type="inferred from homology"/>
<evidence type="ECO:0000256" key="7">
    <source>
        <dbReference type="ARBA" id="ARBA00022927"/>
    </source>
</evidence>
<evidence type="ECO:0000313" key="11">
    <source>
        <dbReference type="EMBL" id="GAX29376.1"/>
    </source>
</evidence>
<dbReference type="InterPro" id="IPR023614">
    <property type="entry name" value="Porin_dom_sf"/>
</dbReference>
<keyword evidence="8" id="KW-0496">Mitochondrion</keyword>
<dbReference type="EMBL" id="BDSP01000289">
    <property type="protein sequence ID" value="GAX29376.1"/>
    <property type="molecule type" value="Genomic_DNA"/>
</dbReference>
<gene>
    <name evidence="11" type="ORF">FisN_16Hh185</name>
</gene>
<evidence type="ECO:0000256" key="4">
    <source>
        <dbReference type="ARBA" id="ARBA00022452"/>
    </source>
</evidence>
<reference evidence="11 12" key="1">
    <citation type="journal article" date="2015" name="Plant Cell">
        <title>Oil accumulation by the oleaginous diatom Fistulifera solaris as revealed by the genome and transcriptome.</title>
        <authorList>
            <person name="Tanaka T."/>
            <person name="Maeda Y."/>
            <person name="Veluchamy A."/>
            <person name="Tanaka M."/>
            <person name="Abida H."/>
            <person name="Marechal E."/>
            <person name="Bowler C."/>
            <person name="Muto M."/>
            <person name="Sunaga Y."/>
            <person name="Tanaka M."/>
            <person name="Yoshino T."/>
            <person name="Taniguchi T."/>
            <person name="Fukuda Y."/>
            <person name="Nemoto M."/>
            <person name="Matsumoto M."/>
            <person name="Wong P.S."/>
            <person name="Aburatani S."/>
            <person name="Fujibuchi W."/>
        </authorList>
    </citation>
    <scope>NUCLEOTIDE SEQUENCE [LARGE SCALE GENOMIC DNA]</scope>
    <source>
        <strain evidence="11 12">JPCC DA0580</strain>
    </source>
</reference>
<evidence type="ECO:0000256" key="3">
    <source>
        <dbReference type="ARBA" id="ARBA00022448"/>
    </source>
</evidence>
<feature type="region of interest" description="Disordered" evidence="10">
    <location>
        <begin position="1"/>
        <end position="50"/>
    </location>
</feature>
<dbReference type="Proteomes" id="UP000198406">
    <property type="component" value="Unassembled WGS sequence"/>
</dbReference>
<dbReference type="GO" id="GO:0008320">
    <property type="term" value="F:protein transmembrane transporter activity"/>
    <property type="evidence" value="ECO:0007669"/>
    <property type="project" value="InterPro"/>
</dbReference>
<feature type="compositionally biased region" description="Polar residues" evidence="10">
    <location>
        <begin position="1"/>
        <end position="11"/>
    </location>
</feature>
<comment type="caution">
    <text evidence="11">The sequence shown here is derived from an EMBL/GenBank/DDBJ whole genome shotgun (WGS) entry which is preliminary data.</text>
</comment>
<dbReference type="PANTHER" id="PTHR10802">
    <property type="entry name" value="MITOCHONDRIAL IMPORT RECEPTOR SUBUNIT TOM40"/>
    <property type="match status" value="1"/>
</dbReference>
<evidence type="ECO:0000313" key="12">
    <source>
        <dbReference type="Proteomes" id="UP000198406"/>
    </source>
</evidence>
<keyword evidence="7" id="KW-0653">Protein transport</keyword>
<keyword evidence="5" id="KW-0812">Transmembrane</keyword>
<evidence type="ECO:0000256" key="1">
    <source>
        <dbReference type="ARBA" id="ARBA00004374"/>
    </source>
</evidence>